<reference evidence="2 3" key="1">
    <citation type="submission" date="2016-10" db="EMBL/GenBank/DDBJ databases">
        <authorList>
            <person name="Varghese N."/>
            <person name="Submissions S."/>
        </authorList>
    </citation>
    <scope>NUCLEOTIDE SEQUENCE [LARGE SCALE GENOMIC DNA]</scope>
    <source>
        <strain evidence="2 3">YR512</strain>
    </source>
</reference>
<dbReference type="Proteomes" id="UP000198841">
    <property type="component" value="Unassembled WGS sequence"/>
</dbReference>
<proteinExistence type="predicted"/>
<evidence type="ECO:0000259" key="1">
    <source>
        <dbReference type="Pfam" id="PF14213"/>
    </source>
</evidence>
<organism evidence="2 3">
    <name type="scientific">Candidatus Pantoea symbiotica</name>
    <dbReference type="NCBI Taxonomy" id="1884370"/>
    <lineage>
        <taxon>Bacteria</taxon>
        <taxon>Pseudomonadati</taxon>
        <taxon>Pseudomonadota</taxon>
        <taxon>Gammaproteobacteria</taxon>
        <taxon>Enterobacterales</taxon>
        <taxon>Erwiniaceae</taxon>
        <taxon>Pantoea</taxon>
    </lineage>
</organism>
<dbReference type="RefSeq" id="WP_091003399.1">
    <property type="nucleotide sequence ID" value="NZ_FOSD01000003.1"/>
</dbReference>
<protein>
    <recommendedName>
        <fullName evidence="1">DUF4325 domain-containing protein</fullName>
    </recommendedName>
</protein>
<sequence length="114" mass="13079">MNKVIKVSEKFPYPGPRFIKLGPQSGEAFKMYLYKQLKDIYGETFNDNLNYKVTINLDQTIGYGSSFLEEGFGGLIRMGVPFNIVNNIHIISNEEPELIGEIKEYIEDEKNKHA</sequence>
<evidence type="ECO:0000313" key="2">
    <source>
        <dbReference type="EMBL" id="SFJ86875.1"/>
    </source>
</evidence>
<feature type="domain" description="DUF4325" evidence="1">
    <location>
        <begin position="44"/>
        <end position="96"/>
    </location>
</feature>
<gene>
    <name evidence="2" type="ORF">SAMN05518863_103160</name>
</gene>
<name>A0A1I3UV19_9GAMM</name>
<comment type="caution">
    <text evidence="2">The sequence shown here is derived from an EMBL/GenBank/DDBJ whole genome shotgun (WGS) entry which is preliminary data.</text>
</comment>
<dbReference type="EMBL" id="FOSD01000003">
    <property type="protein sequence ID" value="SFJ86875.1"/>
    <property type="molecule type" value="Genomic_DNA"/>
</dbReference>
<evidence type="ECO:0000313" key="3">
    <source>
        <dbReference type="Proteomes" id="UP000198841"/>
    </source>
</evidence>
<dbReference type="Pfam" id="PF14213">
    <property type="entry name" value="DUF4325"/>
    <property type="match status" value="1"/>
</dbReference>
<accession>A0A1I3UV19</accession>
<dbReference type="InterPro" id="IPR025474">
    <property type="entry name" value="DUF4325"/>
</dbReference>
<keyword evidence="3" id="KW-1185">Reference proteome</keyword>